<dbReference type="OrthoDB" id="9762608at2"/>
<evidence type="ECO:0000259" key="8">
    <source>
        <dbReference type="PROSITE" id="PS51332"/>
    </source>
</evidence>
<protein>
    <submittedName>
        <fullName evidence="10">Radical SAM superfamily enzyme YgiQ, UPF0313 family</fullName>
    </submittedName>
</protein>
<dbReference type="AlphaFoldDB" id="A0A1M5XSK6"/>
<feature type="domain" description="B12-binding" evidence="8">
    <location>
        <begin position="1"/>
        <end position="146"/>
    </location>
</feature>
<dbReference type="Pfam" id="PF04055">
    <property type="entry name" value="Radical_SAM"/>
    <property type="match status" value="1"/>
</dbReference>
<dbReference type="PROSITE" id="PS51918">
    <property type="entry name" value="RADICAL_SAM"/>
    <property type="match status" value="1"/>
</dbReference>
<dbReference type="Gene3D" id="3.40.50.280">
    <property type="entry name" value="Cobalamin-binding domain"/>
    <property type="match status" value="1"/>
</dbReference>
<evidence type="ECO:0000256" key="3">
    <source>
        <dbReference type="ARBA" id="ARBA00022691"/>
    </source>
</evidence>
<dbReference type="SFLD" id="SFLDG01123">
    <property type="entry name" value="methyltransferase_(Class_B)"/>
    <property type="match status" value="1"/>
</dbReference>
<dbReference type="SFLD" id="SFLDG01082">
    <property type="entry name" value="B12-binding_domain_containing"/>
    <property type="match status" value="1"/>
</dbReference>
<feature type="domain" description="Radical SAM core" evidence="9">
    <location>
        <begin position="185"/>
        <end position="411"/>
    </location>
</feature>
<dbReference type="InterPro" id="IPR034466">
    <property type="entry name" value="Methyltransferase_Class_B"/>
</dbReference>
<evidence type="ECO:0000256" key="1">
    <source>
        <dbReference type="ARBA" id="ARBA00001966"/>
    </source>
</evidence>
<name>A0A1M5XSK6_9BACT</name>
<sequence length="424" mass="46898">MHVLLISANTEQFNMPAMPLGLACVAEATISAGHDVTMLDLMFAADVTTTLATVISETRPECIGISVRNIDDQDIEARTFLLAKVKEIVAVCRDLSSAPIVLGGAGYSIYPGSVLSYLDADFGIKGEGEIAFPALLAHLEDKTDPSGTPGLYSRNHDPHPPPELSSDLDRLHLPEPRILSSSASRSQDPWIPVQTRRGCPLRCSYCSTPSIEGTLLRKRSPEGVAAWLERWVSAGYENFFFVDNTFNLPPDYAKSICRNIIARKLAMRWRCIIYPRRVDKELAELMFAAGCRQISLGFESGSEKMLKHLNKQFTLADIRMSSTLFGDCGIERMGFLLLGGPGETKTSVEESLAFADSLNLEMLRITVGIRIYPGTQLAAIAKKHGIISSEDDLLQPQFYLSSDMAKWLPERLIQWRANRNNVIM</sequence>
<feature type="region of interest" description="Disordered" evidence="7">
    <location>
        <begin position="145"/>
        <end position="167"/>
    </location>
</feature>
<dbReference type="Proteomes" id="UP000184139">
    <property type="component" value="Unassembled WGS sequence"/>
</dbReference>
<dbReference type="EMBL" id="FQXS01000022">
    <property type="protein sequence ID" value="SHI02253.1"/>
    <property type="molecule type" value="Genomic_DNA"/>
</dbReference>
<dbReference type="GO" id="GO:0005829">
    <property type="term" value="C:cytosol"/>
    <property type="evidence" value="ECO:0007669"/>
    <property type="project" value="TreeGrafter"/>
</dbReference>
<evidence type="ECO:0000256" key="6">
    <source>
        <dbReference type="ARBA" id="ARBA00023014"/>
    </source>
</evidence>
<dbReference type="InterPro" id="IPR007197">
    <property type="entry name" value="rSAM"/>
</dbReference>
<dbReference type="InterPro" id="IPR058240">
    <property type="entry name" value="rSAM_sf"/>
</dbReference>
<dbReference type="SMART" id="SM00729">
    <property type="entry name" value="Elp3"/>
    <property type="match status" value="1"/>
</dbReference>
<gene>
    <name evidence="10" type="ORF">SAMN02745124_03279</name>
</gene>
<reference evidence="10 11" key="1">
    <citation type="submission" date="2016-11" db="EMBL/GenBank/DDBJ databases">
        <authorList>
            <person name="Jaros S."/>
            <person name="Januszkiewicz K."/>
            <person name="Wedrychowicz H."/>
        </authorList>
    </citation>
    <scope>NUCLEOTIDE SEQUENCE [LARGE SCALE GENOMIC DNA]</scope>
    <source>
        <strain evidence="10 11">DSM 9705</strain>
    </source>
</reference>
<keyword evidence="6" id="KW-0411">Iron-sulfur</keyword>
<accession>A0A1M5XSK6</accession>
<evidence type="ECO:0000313" key="11">
    <source>
        <dbReference type="Proteomes" id="UP000184139"/>
    </source>
</evidence>
<evidence type="ECO:0000259" key="9">
    <source>
        <dbReference type="PROSITE" id="PS51918"/>
    </source>
</evidence>
<evidence type="ECO:0000256" key="2">
    <source>
        <dbReference type="ARBA" id="ARBA00022485"/>
    </source>
</evidence>
<keyword evidence="3" id="KW-0949">S-adenosyl-L-methionine</keyword>
<dbReference type="PANTHER" id="PTHR43409:SF16">
    <property type="entry name" value="SLR0320 PROTEIN"/>
    <property type="match status" value="1"/>
</dbReference>
<dbReference type="CDD" id="cd01335">
    <property type="entry name" value="Radical_SAM"/>
    <property type="match status" value="1"/>
</dbReference>
<evidence type="ECO:0000256" key="7">
    <source>
        <dbReference type="SAM" id="MobiDB-lite"/>
    </source>
</evidence>
<keyword evidence="11" id="KW-1185">Reference proteome</keyword>
<dbReference type="InterPro" id="IPR020612">
    <property type="entry name" value="Methylthiotransferase_CS"/>
</dbReference>
<dbReference type="RefSeq" id="WP_073377673.1">
    <property type="nucleotide sequence ID" value="NZ_FQXS01000022.1"/>
</dbReference>
<evidence type="ECO:0000313" key="10">
    <source>
        <dbReference type="EMBL" id="SHI02253.1"/>
    </source>
</evidence>
<dbReference type="InterPro" id="IPR051198">
    <property type="entry name" value="BchE-like"/>
</dbReference>
<dbReference type="STRING" id="1121409.SAMN02745124_03279"/>
<proteinExistence type="predicted"/>
<dbReference type="PROSITE" id="PS01278">
    <property type="entry name" value="MTTASE_RADICAL"/>
    <property type="match status" value="1"/>
</dbReference>
<dbReference type="SUPFAM" id="SSF102114">
    <property type="entry name" value="Radical SAM enzymes"/>
    <property type="match status" value="1"/>
</dbReference>
<keyword evidence="5" id="KW-0408">Iron</keyword>
<dbReference type="Gene3D" id="3.80.30.20">
    <property type="entry name" value="tm_1862 like domain"/>
    <property type="match status" value="1"/>
</dbReference>
<dbReference type="InterPro" id="IPR006638">
    <property type="entry name" value="Elp3/MiaA/NifB-like_rSAM"/>
</dbReference>
<keyword evidence="2" id="KW-0004">4Fe-4S</keyword>
<dbReference type="GO" id="GO:0031419">
    <property type="term" value="F:cobalamin binding"/>
    <property type="evidence" value="ECO:0007669"/>
    <property type="project" value="InterPro"/>
</dbReference>
<dbReference type="PROSITE" id="PS51332">
    <property type="entry name" value="B12_BINDING"/>
    <property type="match status" value="1"/>
</dbReference>
<dbReference type="InterPro" id="IPR006158">
    <property type="entry name" value="Cobalamin-bd"/>
</dbReference>
<dbReference type="GO" id="GO:0051539">
    <property type="term" value="F:4 iron, 4 sulfur cluster binding"/>
    <property type="evidence" value="ECO:0007669"/>
    <property type="project" value="UniProtKB-KW"/>
</dbReference>
<comment type="cofactor">
    <cofactor evidence="1">
        <name>[4Fe-4S] cluster</name>
        <dbReference type="ChEBI" id="CHEBI:49883"/>
    </cofactor>
</comment>
<dbReference type="SFLD" id="SFLDS00029">
    <property type="entry name" value="Radical_SAM"/>
    <property type="match status" value="1"/>
</dbReference>
<dbReference type="PANTHER" id="PTHR43409">
    <property type="entry name" value="ANAEROBIC MAGNESIUM-PROTOPORPHYRIN IX MONOMETHYL ESTER CYCLASE-RELATED"/>
    <property type="match status" value="1"/>
</dbReference>
<organism evidence="10 11">
    <name type="scientific">Desulfofustis glycolicus DSM 9705</name>
    <dbReference type="NCBI Taxonomy" id="1121409"/>
    <lineage>
        <taxon>Bacteria</taxon>
        <taxon>Pseudomonadati</taxon>
        <taxon>Thermodesulfobacteriota</taxon>
        <taxon>Desulfobulbia</taxon>
        <taxon>Desulfobulbales</taxon>
        <taxon>Desulfocapsaceae</taxon>
        <taxon>Desulfofustis</taxon>
    </lineage>
</organism>
<dbReference type="GO" id="GO:0003824">
    <property type="term" value="F:catalytic activity"/>
    <property type="evidence" value="ECO:0007669"/>
    <property type="project" value="InterPro"/>
</dbReference>
<dbReference type="InterPro" id="IPR023404">
    <property type="entry name" value="rSAM_horseshoe"/>
</dbReference>
<dbReference type="Pfam" id="PF02310">
    <property type="entry name" value="B12-binding"/>
    <property type="match status" value="1"/>
</dbReference>
<dbReference type="GO" id="GO:0046872">
    <property type="term" value="F:metal ion binding"/>
    <property type="evidence" value="ECO:0007669"/>
    <property type="project" value="UniProtKB-KW"/>
</dbReference>
<keyword evidence="4" id="KW-0479">Metal-binding</keyword>
<evidence type="ECO:0000256" key="5">
    <source>
        <dbReference type="ARBA" id="ARBA00023004"/>
    </source>
</evidence>
<evidence type="ECO:0000256" key="4">
    <source>
        <dbReference type="ARBA" id="ARBA00022723"/>
    </source>
</evidence>